<dbReference type="PANTHER" id="PTHR18964">
    <property type="entry name" value="ROK (REPRESSOR, ORF, KINASE) FAMILY"/>
    <property type="match status" value="1"/>
</dbReference>
<dbReference type="AlphaFoldDB" id="A0AAT9FJX3"/>
<dbReference type="InterPro" id="IPR043129">
    <property type="entry name" value="ATPase_NBD"/>
</dbReference>
<accession>A0AAT9FJX3</accession>
<protein>
    <submittedName>
        <fullName evidence="2">Glucokinase</fullName>
    </submittedName>
</protein>
<dbReference type="PANTHER" id="PTHR18964:SF149">
    <property type="entry name" value="BIFUNCTIONAL UDP-N-ACETYLGLUCOSAMINE 2-EPIMERASE_N-ACETYLMANNOSAMINE KINASE"/>
    <property type="match status" value="1"/>
</dbReference>
<gene>
    <name evidence="2" type="ORF">NT6N_14060</name>
</gene>
<sequence>MTHSPTHPATSLGIDFGGTSVKFGVVQGHNVIDSAPAIATDDFTEPSPLIDAIVRVVEDLRQHHPGICAIGAGVPGFVNFRTGTIHNLTNVAGWTNIPLREILHLRTGLPVTVENDANCMAYAEWKEGAGRGMNHLVCITLGTGVGGGIISHGQMLRGANSVAGELGQMSIDYQGRQGAYGNLGSLEDYIGNNEIAADAREFYASKGVERSVTDCTPAALSQAANNGDEIAVEIWKNIAAKLATSVMNACWLLNPEAIIIGGGVAKAGPLLFDPLLQSLHTQLSPAFHEHLKILPAQFCNDAGIIGAAALALEESEKSHY</sequence>
<dbReference type="SUPFAM" id="SSF53067">
    <property type="entry name" value="Actin-like ATPase domain"/>
    <property type="match status" value="1"/>
</dbReference>
<proteinExistence type="inferred from homology"/>
<dbReference type="EMBL" id="AP026866">
    <property type="protein sequence ID" value="BDS06366.1"/>
    <property type="molecule type" value="Genomic_DNA"/>
</dbReference>
<organism evidence="2">
    <name type="scientific">Oceaniferula spumae</name>
    <dbReference type="NCBI Taxonomy" id="2979115"/>
    <lineage>
        <taxon>Bacteria</taxon>
        <taxon>Pseudomonadati</taxon>
        <taxon>Verrucomicrobiota</taxon>
        <taxon>Verrucomicrobiia</taxon>
        <taxon>Verrucomicrobiales</taxon>
        <taxon>Verrucomicrobiaceae</taxon>
        <taxon>Oceaniferula</taxon>
    </lineage>
</organism>
<dbReference type="Gene3D" id="3.30.420.40">
    <property type="match status" value="2"/>
</dbReference>
<evidence type="ECO:0000256" key="1">
    <source>
        <dbReference type="ARBA" id="ARBA00006479"/>
    </source>
</evidence>
<dbReference type="KEGG" id="osu:NT6N_14060"/>
<name>A0AAT9FJX3_9BACT</name>
<comment type="similarity">
    <text evidence="1">Belongs to the ROK (NagC/XylR) family.</text>
</comment>
<reference evidence="2" key="1">
    <citation type="submission" date="2024-07" db="EMBL/GenBank/DDBJ databases">
        <title>Complete genome sequence of Verrucomicrobiaceae bacterium NT6N.</title>
        <authorList>
            <person name="Huang C."/>
            <person name="Takami H."/>
            <person name="Hamasaki K."/>
        </authorList>
    </citation>
    <scope>NUCLEOTIDE SEQUENCE</scope>
    <source>
        <strain evidence="2">NT6N</strain>
    </source>
</reference>
<evidence type="ECO:0000313" key="2">
    <source>
        <dbReference type="EMBL" id="BDS06366.1"/>
    </source>
</evidence>
<dbReference type="Pfam" id="PF00480">
    <property type="entry name" value="ROK"/>
    <property type="match status" value="1"/>
</dbReference>
<dbReference type="InterPro" id="IPR000600">
    <property type="entry name" value="ROK"/>
</dbReference>